<organism evidence="1 2">
    <name type="scientific">Nepenthes gracilis</name>
    <name type="common">Slender pitcher plant</name>
    <dbReference type="NCBI Taxonomy" id="150966"/>
    <lineage>
        <taxon>Eukaryota</taxon>
        <taxon>Viridiplantae</taxon>
        <taxon>Streptophyta</taxon>
        <taxon>Embryophyta</taxon>
        <taxon>Tracheophyta</taxon>
        <taxon>Spermatophyta</taxon>
        <taxon>Magnoliopsida</taxon>
        <taxon>eudicotyledons</taxon>
        <taxon>Gunneridae</taxon>
        <taxon>Pentapetalae</taxon>
        <taxon>Caryophyllales</taxon>
        <taxon>Nepenthaceae</taxon>
        <taxon>Nepenthes</taxon>
    </lineage>
</organism>
<evidence type="ECO:0000313" key="1">
    <source>
        <dbReference type="EMBL" id="GMH10719.1"/>
    </source>
</evidence>
<reference evidence="1" key="1">
    <citation type="submission" date="2023-05" db="EMBL/GenBank/DDBJ databases">
        <title>Nepenthes gracilis genome sequencing.</title>
        <authorList>
            <person name="Fukushima K."/>
        </authorList>
    </citation>
    <scope>NUCLEOTIDE SEQUENCE</scope>
    <source>
        <strain evidence="1">SING2019-196</strain>
    </source>
</reference>
<proteinExistence type="predicted"/>
<evidence type="ECO:0000313" key="2">
    <source>
        <dbReference type="Proteomes" id="UP001279734"/>
    </source>
</evidence>
<gene>
    <name evidence="1" type="ORF">Nepgr_012560</name>
</gene>
<accession>A0AAD3SHF7</accession>
<comment type="caution">
    <text evidence="1">The sequence shown here is derived from an EMBL/GenBank/DDBJ whole genome shotgun (WGS) entry which is preliminary data.</text>
</comment>
<keyword evidence="2" id="KW-1185">Reference proteome</keyword>
<name>A0AAD3SHF7_NEPGR</name>
<sequence>MSGVLLPPLRPLDWSYPGLLKAPTLLLYLTAKDVKACEAEIVELRVLPKLTKEEFAATLRKHVEGLTEVDITWLQLPLLLPKMNQRPTLRPFLRRNVKLPALKRPQSGKEPRQL</sequence>
<protein>
    <submittedName>
        <fullName evidence="1">Uncharacterized protein</fullName>
    </submittedName>
</protein>
<dbReference type="AlphaFoldDB" id="A0AAD3SHF7"/>
<dbReference type="EMBL" id="BSYO01000010">
    <property type="protein sequence ID" value="GMH10719.1"/>
    <property type="molecule type" value="Genomic_DNA"/>
</dbReference>
<dbReference type="Proteomes" id="UP001279734">
    <property type="component" value="Unassembled WGS sequence"/>
</dbReference>